<sequence length="478" mass="51873">MLAPTSNRDMDGEIAAKDKPLDKAGDDSSIRIVTENNKNPSGAEDTEANEVFKLNGQVNYRTMGWIKASIMFCKFQIAAGILSIPGSFHDLGAIPASILVFVWGGLSLYGALLMGQFRLNHASIHSVGDAGTLIGGKILGEVVAWMYFFSWVLPAGVTMLSVSIAFNTLSDHALCTMTFTAIAAVLCTIPALMPKFGQIGVLTWVGFVTLYISILIVVIAVSLQDRPAAAPTTGTYDLEFYLVNKPTFSVGLAASNLILTSYGGTTAYIPASSEMRDPKRYFNRAVYIALTITTLSYFILPLIVYKYCGQYVASPALASAGPLIKKIAYGIALPGLAITCTLFLHTCGKFIMVKLLRGTRHLQEKTWQHRLTWLCSVVSITIVAFVLATGVPFYSELLSVLVLFTTPNTISLPMLMWFYDNKHFKRKTTWYASVIHGIFLVAGLFFGIAGCIVSCLNINDLYKEGKAGAAFSCADNAV</sequence>
<evidence type="ECO:0000256" key="7">
    <source>
        <dbReference type="SAM" id="Phobius"/>
    </source>
</evidence>
<dbReference type="Proteomes" id="UP000030651">
    <property type="component" value="Unassembled WGS sequence"/>
</dbReference>
<keyword evidence="5 7" id="KW-0472">Membrane</keyword>
<dbReference type="GeneID" id="19276157"/>
<keyword evidence="10" id="KW-1185">Reference proteome</keyword>
<organism evidence="9 10">
    <name type="scientific">Pestalotiopsis fici (strain W106-1 / CGMCC3.15140)</name>
    <dbReference type="NCBI Taxonomy" id="1229662"/>
    <lineage>
        <taxon>Eukaryota</taxon>
        <taxon>Fungi</taxon>
        <taxon>Dikarya</taxon>
        <taxon>Ascomycota</taxon>
        <taxon>Pezizomycotina</taxon>
        <taxon>Sordariomycetes</taxon>
        <taxon>Xylariomycetidae</taxon>
        <taxon>Amphisphaeriales</taxon>
        <taxon>Sporocadaceae</taxon>
        <taxon>Pestalotiopsis</taxon>
    </lineage>
</organism>
<gene>
    <name evidence="9" type="ORF">PFICI_11144</name>
</gene>
<accession>W3WTU3</accession>
<dbReference type="Pfam" id="PF01490">
    <property type="entry name" value="Aa_trans"/>
    <property type="match status" value="1"/>
</dbReference>
<feature type="transmembrane region" description="Helical" evidence="7">
    <location>
        <begin position="327"/>
        <end position="351"/>
    </location>
</feature>
<feature type="transmembrane region" description="Helical" evidence="7">
    <location>
        <begin position="173"/>
        <end position="193"/>
    </location>
</feature>
<name>W3WTU3_PESFW</name>
<dbReference type="RefSeq" id="XP_007837916.1">
    <property type="nucleotide sequence ID" value="XM_007839725.1"/>
</dbReference>
<dbReference type="KEGG" id="pfy:PFICI_11144"/>
<dbReference type="OrthoDB" id="40134at2759"/>
<reference evidence="10" key="1">
    <citation type="journal article" date="2015" name="BMC Genomics">
        <title>Genomic and transcriptomic analysis of the endophytic fungus Pestalotiopsis fici reveals its lifestyle and high potential for synthesis of natural products.</title>
        <authorList>
            <person name="Wang X."/>
            <person name="Zhang X."/>
            <person name="Liu L."/>
            <person name="Xiang M."/>
            <person name="Wang W."/>
            <person name="Sun X."/>
            <person name="Che Y."/>
            <person name="Guo L."/>
            <person name="Liu G."/>
            <person name="Guo L."/>
            <person name="Wang C."/>
            <person name="Yin W.B."/>
            <person name="Stadler M."/>
            <person name="Zhang X."/>
            <person name="Liu X."/>
        </authorList>
    </citation>
    <scope>NUCLEOTIDE SEQUENCE [LARGE SCALE GENOMIC DNA]</scope>
    <source>
        <strain evidence="10">W106-1 / CGMCC3.15140</strain>
    </source>
</reference>
<evidence type="ECO:0000256" key="6">
    <source>
        <dbReference type="SAM" id="MobiDB-lite"/>
    </source>
</evidence>
<protein>
    <recommendedName>
        <fullName evidence="8">Amino acid transporter transmembrane domain-containing protein</fullName>
    </recommendedName>
</protein>
<dbReference type="EMBL" id="KI912116">
    <property type="protein sequence ID" value="ETS77270.1"/>
    <property type="molecule type" value="Genomic_DNA"/>
</dbReference>
<proteinExistence type="predicted"/>
<evidence type="ECO:0000256" key="5">
    <source>
        <dbReference type="ARBA" id="ARBA00023136"/>
    </source>
</evidence>
<dbReference type="Gene3D" id="1.20.1740.10">
    <property type="entry name" value="Amino acid/polyamine transporter I"/>
    <property type="match status" value="1"/>
</dbReference>
<evidence type="ECO:0000313" key="10">
    <source>
        <dbReference type="Proteomes" id="UP000030651"/>
    </source>
</evidence>
<evidence type="ECO:0000313" key="9">
    <source>
        <dbReference type="EMBL" id="ETS77270.1"/>
    </source>
</evidence>
<feature type="transmembrane region" description="Helical" evidence="7">
    <location>
        <begin position="91"/>
        <end position="112"/>
    </location>
</feature>
<evidence type="ECO:0000256" key="4">
    <source>
        <dbReference type="ARBA" id="ARBA00022989"/>
    </source>
</evidence>
<evidence type="ECO:0000259" key="8">
    <source>
        <dbReference type="Pfam" id="PF01490"/>
    </source>
</evidence>
<evidence type="ECO:0000256" key="1">
    <source>
        <dbReference type="ARBA" id="ARBA00004370"/>
    </source>
</evidence>
<feature type="transmembrane region" description="Helical" evidence="7">
    <location>
        <begin position="64"/>
        <end position="84"/>
    </location>
</feature>
<keyword evidence="2" id="KW-0813">Transport</keyword>
<dbReference type="HOGENOM" id="CLU_027816_3_1_1"/>
<feature type="transmembrane region" description="Helical" evidence="7">
    <location>
        <begin position="145"/>
        <end position="166"/>
    </location>
</feature>
<keyword evidence="4 7" id="KW-1133">Transmembrane helix</keyword>
<feature type="transmembrane region" description="Helical" evidence="7">
    <location>
        <begin position="371"/>
        <end position="391"/>
    </location>
</feature>
<dbReference type="eggNOG" id="ENOG502RX9H">
    <property type="taxonomic scope" value="Eukaryota"/>
</dbReference>
<feature type="transmembrane region" description="Helical" evidence="7">
    <location>
        <begin position="199"/>
        <end position="223"/>
    </location>
</feature>
<evidence type="ECO:0000256" key="2">
    <source>
        <dbReference type="ARBA" id="ARBA00022448"/>
    </source>
</evidence>
<dbReference type="GO" id="GO:0016020">
    <property type="term" value="C:membrane"/>
    <property type="evidence" value="ECO:0007669"/>
    <property type="project" value="UniProtKB-SubCell"/>
</dbReference>
<feature type="compositionally biased region" description="Basic and acidic residues" evidence="6">
    <location>
        <begin position="8"/>
        <end position="29"/>
    </location>
</feature>
<dbReference type="PANTHER" id="PTHR48017">
    <property type="entry name" value="OS05G0424000 PROTEIN-RELATED"/>
    <property type="match status" value="1"/>
</dbReference>
<keyword evidence="3 7" id="KW-0812">Transmembrane</keyword>
<dbReference type="InParanoid" id="W3WTU3"/>
<feature type="transmembrane region" description="Helical" evidence="7">
    <location>
        <begin position="285"/>
        <end position="307"/>
    </location>
</feature>
<dbReference type="AlphaFoldDB" id="W3WTU3"/>
<feature type="domain" description="Amino acid transporter transmembrane" evidence="8">
    <location>
        <begin position="62"/>
        <end position="452"/>
    </location>
</feature>
<feature type="transmembrane region" description="Helical" evidence="7">
    <location>
        <begin position="430"/>
        <end position="449"/>
    </location>
</feature>
<feature type="region of interest" description="Disordered" evidence="6">
    <location>
        <begin position="1"/>
        <end position="45"/>
    </location>
</feature>
<feature type="transmembrane region" description="Helical" evidence="7">
    <location>
        <begin position="397"/>
        <end position="418"/>
    </location>
</feature>
<comment type="subcellular location">
    <subcellularLocation>
        <location evidence="1">Membrane</location>
    </subcellularLocation>
</comment>
<dbReference type="InterPro" id="IPR013057">
    <property type="entry name" value="AA_transpt_TM"/>
</dbReference>
<evidence type="ECO:0000256" key="3">
    <source>
        <dbReference type="ARBA" id="ARBA00022692"/>
    </source>
</evidence>